<keyword evidence="4" id="KW-1185">Reference proteome</keyword>
<keyword evidence="2" id="KW-0732">Signal</keyword>
<proteinExistence type="predicted"/>
<feature type="signal peptide" evidence="2">
    <location>
        <begin position="1"/>
        <end position="18"/>
    </location>
</feature>
<gene>
    <name evidence="3" type="ORF">SCF082_LOCUS17980</name>
</gene>
<evidence type="ECO:0000313" key="4">
    <source>
        <dbReference type="Proteomes" id="UP001642464"/>
    </source>
</evidence>
<name>A0ABP0KL47_9DINO</name>
<comment type="caution">
    <text evidence="3">The sequence shown here is derived from an EMBL/GenBank/DDBJ whole genome shotgun (WGS) entry which is preliminary data.</text>
</comment>
<dbReference type="EMBL" id="CAXAMM010011976">
    <property type="protein sequence ID" value="CAK9027568.1"/>
    <property type="molecule type" value="Genomic_DNA"/>
</dbReference>
<sequence length="406" mass="42788">MGTATIVAMIALTGLHVARLYLRAATDEGDRAQAQVLASSAIEHAIAEFNSNPTWETDYGFNVEYPTGGVSVGGGTFSWKLIDAGGGDKSLYGIGRVGDAVCTYAVDLGSAGGANYLSYGLLCGGDLWIGNFTTTEALAVNGADICSNDRVENWGTVDGNVEAQVIDNNGGTGTISGTQTAPASLQPLPDPLTVFDYYTSNGTTISNVFLDDGLGGLDLSDVLLSPYANPYGLANPEGIYVIDAAGKPLSIKRSRIVGTLVVLNATWGVSIKDDISWEPAFPHYPSILVQGDLEIRIRDSNFNESDALTNFNPLLTPYQGETDILIDDSYPSRMAGIIYCSGDMIVDGKNAGYTPKINGVVIVGGWCLLQKLVDLSIDYDSVPAMTPPPGFGTGDPESIVPGSWRQ</sequence>
<evidence type="ECO:0000313" key="3">
    <source>
        <dbReference type="EMBL" id="CAK9027568.1"/>
    </source>
</evidence>
<organism evidence="3 4">
    <name type="scientific">Durusdinium trenchii</name>
    <dbReference type="NCBI Taxonomy" id="1381693"/>
    <lineage>
        <taxon>Eukaryota</taxon>
        <taxon>Sar</taxon>
        <taxon>Alveolata</taxon>
        <taxon>Dinophyceae</taxon>
        <taxon>Suessiales</taxon>
        <taxon>Symbiodiniaceae</taxon>
        <taxon>Durusdinium</taxon>
    </lineage>
</organism>
<feature type="region of interest" description="Disordered" evidence="1">
    <location>
        <begin position="386"/>
        <end position="406"/>
    </location>
</feature>
<dbReference type="Proteomes" id="UP001642464">
    <property type="component" value="Unassembled WGS sequence"/>
</dbReference>
<evidence type="ECO:0000256" key="1">
    <source>
        <dbReference type="SAM" id="MobiDB-lite"/>
    </source>
</evidence>
<feature type="chain" id="PRO_5046337560" evidence="2">
    <location>
        <begin position="19"/>
        <end position="406"/>
    </location>
</feature>
<reference evidence="3 4" key="1">
    <citation type="submission" date="2024-02" db="EMBL/GenBank/DDBJ databases">
        <authorList>
            <person name="Chen Y."/>
            <person name="Shah S."/>
            <person name="Dougan E. K."/>
            <person name="Thang M."/>
            <person name="Chan C."/>
        </authorList>
    </citation>
    <scope>NUCLEOTIDE SEQUENCE [LARGE SCALE GENOMIC DNA]</scope>
</reference>
<accession>A0ABP0KL47</accession>
<protein>
    <submittedName>
        <fullName evidence="3">Uncharacterized protein</fullName>
    </submittedName>
</protein>
<evidence type="ECO:0000256" key="2">
    <source>
        <dbReference type="SAM" id="SignalP"/>
    </source>
</evidence>
<feature type="non-terminal residue" evidence="3">
    <location>
        <position position="406"/>
    </location>
</feature>